<dbReference type="Pfam" id="PF05709">
    <property type="entry name" value="Sipho_tail"/>
    <property type="match status" value="1"/>
</dbReference>
<protein>
    <recommendedName>
        <fullName evidence="1">Siphovirus-type tail component RIFT-related domain-containing protein</fullName>
    </recommendedName>
</protein>
<dbReference type="InterPro" id="IPR008841">
    <property type="entry name" value="Siphovirus-type_tail_N"/>
</dbReference>
<dbReference type="EMBL" id="CAKOEU010000004">
    <property type="protein sequence ID" value="CAH1854702.1"/>
    <property type="molecule type" value="Genomic_DNA"/>
</dbReference>
<evidence type="ECO:0000313" key="2">
    <source>
        <dbReference type="EMBL" id="CAH1854702.1"/>
    </source>
</evidence>
<accession>A0ABN8HD36</accession>
<evidence type="ECO:0000259" key="1">
    <source>
        <dbReference type="Pfam" id="PF05709"/>
    </source>
</evidence>
<comment type="caution">
    <text evidence="2">The sequence shown here is derived from an EMBL/GenBank/DDBJ whole genome shotgun (WGS) entry which is preliminary data.</text>
</comment>
<organism evidence="2 3">
    <name type="scientific">Convivina praedatoris</name>
    <dbReference type="NCBI Taxonomy" id="2880963"/>
    <lineage>
        <taxon>Bacteria</taxon>
        <taxon>Bacillati</taxon>
        <taxon>Bacillota</taxon>
        <taxon>Bacilli</taxon>
        <taxon>Lactobacillales</taxon>
        <taxon>Lactobacillaceae</taxon>
        <taxon>Convivina</taxon>
    </lineage>
</organism>
<keyword evidence="3" id="KW-1185">Reference proteome</keyword>
<name>A0ABN8HD36_9LACO</name>
<reference evidence="2" key="1">
    <citation type="submission" date="2022-03" db="EMBL/GenBank/DDBJ databases">
        <authorList>
            <person name="Hettiarachchi G."/>
        </authorList>
    </citation>
    <scope>NUCLEOTIDE SEQUENCE</scope>
    <source>
        <strain evidence="2">LMG 32447</strain>
    </source>
</reference>
<sequence length="278" mass="31556">MAITKGSIIIQRKDGTIYDLHKEGIEVVSFDPPSPNFQHTYMQNSKYGATLTTSQIQQMNIPIVFDVFARDNADYELQRLKVLRIFDSTEPFYVINRRLPWQRWRVVAEAFNYPRSGNFWKAKSVSFNLVAIDGLAESVGTTLDPFLFDNAKWGIGMGIPYENQRYSFNNQSSFNVYNPSIIPLLANERPVVITFKGNAPNGLTIRNSTTGQLFNYKKSLSSGDEFQLVGIVPIINGQQRLGNDFSDRGFVDFVKGDNQITISGASNFSISFNTRFYY</sequence>
<feature type="domain" description="Siphovirus-type tail component RIFT-related" evidence="1">
    <location>
        <begin position="14"/>
        <end position="118"/>
    </location>
</feature>
<evidence type="ECO:0000313" key="3">
    <source>
        <dbReference type="Proteomes" id="UP000838102"/>
    </source>
</evidence>
<dbReference type="RefSeq" id="WP_248706315.1">
    <property type="nucleotide sequence ID" value="NZ_CAKOEU010000004.1"/>
</dbReference>
<proteinExistence type="predicted"/>
<dbReference type="Proteomes" id="UP000838102">
    <property type="component" value="Unassembled WGS sequence"/>
</dbReference>
<gene>
    <name evidence="2" type="ORF">LMG032447_00916</name>
</gene>